<dbReference type="Proteomes" id="UP001225646">
    <property type="component" value="Unassembled WGS sequence"/>
</dbReference>
<accession>A0ABT9VJL8</accession>
<proteinExistence type="predicted"/>
<protein>
    <submittedName>
        <fullName evidence="2">Glucose dehydrogenase</fullName>
    </submittedName>
</protein>
<feature type="transmembrane region" description="Helical" evidence="1">
    <location>
        <begin position="80"/>
        <end position="98"/>
    </location>
</feature>
<dbReference type="EMBL" id="JAUSTR010000001">
    <property type="protein sequence ID" value="MDQ0161170.1"/>
    <property type="molecule type" value="Genomic_DNA"/>
</dbReference>
<keyword evidence="1" id="KW-1133">Transmembrane helix</keyword>
<evidence type="ECO:0000313" key="3">
    <source>
        <dbReference type="Proteomes" id="UP001225646"/>
    </source>
</evidence>
<keyword evidence="3" id="KW-1185">Reference proteome</keyword>
<feature type="transmembrane region" description="Helical" evidence="1">
    <location>
        <begin position="32"/>
        <end position="52"/>
    </location>
</feature>
<sequence length="160" mass="18357">MKKHWTLPALFFIIVGAYFLFNQFSYPLFQVMYSSNGMLILFGLAFLVHAMIEKDAKSMLPATLLIGIGAHFLWKDAVSFWPDDITSILFIISIGIFLQSKSTKSGLFPGIIIFLLALFLYFFPSNVPFSPNVQKTFPYIQKYWPMILIIIGVILFARRK</sequence>
<organism evidence="2 3">
    <name type="scientific">Aeribacillus alveayuensis</name>
    <dbReference type="NCBI Taxonomy" id="279215"/>
    <lineage>
        <taxon>Bacteria</taxon>
        <taxon>Bacillati</taxon>
        <taxon>Bacillota</taxon>
        <taxon>Bacilli</taxon>
        <taxon>Bacillales</taxon>
        <taxon>Bacillaceae</taxon>
        <taxon>Aeribacillus</taxon>
    </lineage>
</organism>
<feature type="transmembrane region" description="Helical" evidence="1">
    <location>
        <begin position="105"/>
        <end position="123"/>
    </location>
</feature>
<evidence type="ECO:0000256" key="1">
    <source>
        <dbReference type="SAM" id="Phobius"/>
    </source>
</evidence>
<dbReference type="RefSeq" id="WP_419151025.1">
    <property type="nucleotide sequence ID" value="NZ_JAUSTR010000001.1"/>
</dbReference>
<name>A0ABT9VJL8_9BACI</name>
<keyword evidence="1" id="KW-0472">Membrane</keyword>
<reference evidence="2 3" key="1">
    <citation type="submission" date="2023-07" db="EMBL/GenBank/DDBJ databases">
        <title>Genomic Encyclopedia of Type Strains, Phase IV (KMG-IV): sequencing the most valuable type-strain genomes for metagenomic binning, comparative biology and taxonomic classification.</title>
        <authorList>
            <person name="Goeker M."/>
        </authorList>
    </citation>
    <scope>NUCLEOTIDE SEQUENCE [LARGE SCALE GENOMIC DNA]</scope>
    <source>
        <strain evidence="2 3">DSM 19092</strain>
    </source>
</reference>
<gene>
    <name evidence="2" type="ORF">J2S06_000240</name>
</gene>
<evidence type="ECO:0000313" key="2">
    <source>
        <dbReference type="EMBL" id="MDQ0161170.1"/>
    </source>
</evidence>
<keyword evidence="1" id="KW-0812">Transmembrane</keyword>
<comment type="caution">
    <text evidence="2">The sequence shown here is derived from an EMBL/GenBank/DDBJ whole genome shotgun (WGS) entry which is preliminary data.</text>
</comment>
<feature type="transmembrane region" description="Helical" evidence="1">
    <location>
        <begin position="7"/>
        <end position="26"/>
    </location>
</feature>
<feature type="transmembrane region" description="Helical" evidence="1">
    <location>
        <begin position="143"/>
        <end position="158"/>
    </location>
</feature>